<gene>
    <name evidence="2" type="ORF">KP79_PYT19263</name>
</gene>
<accession>A0A210PGL8</accession>
<dbReference type="AlphaFoldDB" id="A0A210PGL8"/>
<dbReference type="Proteomes" id="UP000242188">
    <property type="component" value="Unassembled WGS sequence"/>
</dbReference>
<evidence type="ECO:0000313" key="2">
    <source>
        <dbReference type="EMBL" id="OWF35642.1"/>
    </source>
</evidence>
<reference evidence="2 3" key="1">
    <citation type="journal article" date="2017" name="Nat. Ecol. Evol.">
        <title>Scallop genome provides insights into evolution of bilaterian karyotype and development.</title>
        <authorList>
            <person name="Wang S."/>
            <person name="Zhang J."/>
            <person name="Jiao W."/>
            <person name="Li J."/>
            <person name="Xun X."/>
            <person name="Sun Y."/>
            <person name="Guo X."/>
            <person name="Huan P."/>
            <person name="Dong B."/>
            <person name="Zhang L."/>
            <person name="Hu X."/>
            <person name="Sun X."/>
            <person name="Wang J."/>
            <person name="Zhao C."/>
            <person name="Wang Y."/>
            <person name="Wang D."/>
            <person name="Huang X."/>
            <person name="Wang R."/>
            <person name="Lv J."/>
            <person name="Li Y."/>
            <person name="Zhang Z."/>
            <person name="Liu B."/>
            <person name="Lu W."/>
            <person name="Hui Y."/>
            <person name="Liang J."/>
            <person name="Zhou Z."/>
            <person name="Hou R."/>
            <person name="Li X."/>
            <person name="Liu Y."/>
            <person name="Li H."/>
            <person name="Ning X."/>
            <person name="Lin Y."/>
            <person name="Zhao L."/>
            <person name="Xing Q."/>
            <person name="Dou J."/>
            <person name="Li Y."/>
            <person name="Mao J."/>
            <person name="Guo H."/>
            <person name="Dou H."/>
            <person name="Li T."/>
            <person name="Mu C."/>
            <person name="Jiang W."/>
            <person name="Fu Q."/>
            <person name="Fu X."/>
            <person name="Miao Y."/>
            <person name="Liu J."/>
            <person name="Yu Q."/>
            <person name="Li R."/>
            <person name="Liao H."/>
            <person name="Li X."/>
            <person name="Kong Y."/>
            <person name="Jiang Z."/>
            <person name="Chourrout D."/>
            <person name="Li R."/>
            <person name="Bao Z."/>
        </authorList>
    </citation>
    <scope>NUCLEOTIDE SEQUENCE [LARGE SCALE GENOMIC DNA]</scope>
    <source>
        <strain evidence="2 3">PY_sf001</strain>
    </source>
</reference>
<sequence>MADKSGYPGGNMPPAYQQPQGAYYPSGPVPPPYSAAPQPAYPAPAGPTIIVQQRVVAPPPKNSHGILGFLSKEVDAMGRMTEREINWVANKAVGHVDQNAISPVLDHFKTNNIVQLISRASGRTLQIVAAPTGHLVVDGAGLEGPNVPNAVWTVINEGKNQVRLHNNNNYLAIVNGNTVLVNMPPGAVHGVETLLQLSLAGRQFVTIMSKKVGGQYVGVIPSGQLKSALATGGGDHGQFGVRLIYSPYPPQAGLPRK</sequence>
<dbReference type="OrthoDB" id="10023911at2759"/>
<dbReference type="EMBL" id="NEDP02076716">
    <property type="protein sequence ID" value="OWF35642.1"/>
    <property type="molecule type" value="Genomic_DNA"/>
</dbReference>
<proteinExistence type="predicted"/>
<evidence type="ECO:0000313" key="3">
    <source>
        <dbReference type="Proteomes" id="UP000242188"/>
    </source>
</evidence>
<organism evidence="2 3">
    <name type="scientific">Mizuhopecten yessoensis</name>
    <name type="common">Japanese scallop</name>
    <name type="synonym">Patinopecten yessoensis</name>
    <dbReference type="NCBI Taxonomy" id="6573"/>
    <lineage>
        <taxon>Eukaryota</taxon>
        <taxon>Metazoa</taxon>
        <taxon>Spiralia</taxon>
        <taxon>Lophotrochozoa</taxon>
        <taxon>Mollusca</taxon>
        <taxon>Bivalvia</taxon>
        <taxon>Autobranchia</taxon>
        <taxon>Pteriomorphia</taxon>
        <taxon>Pectinida</taxon>
        <taxon>Pectinoidea</taxon>
        <taxon>Pectinidae</taxon>
        <taxon>Mizuhopecten</taxon>
    </lineage>
</organism>
<evidence type="ECO:0000256" key="1">
    <source>
        <dbReference type="SAM" id="MobiDB-lite"/>
    </source>
</evidence>
<keyword evidence="3" id="KW-1185">Reference proteome</keyword>
<name>A0A210PGL8_MIZYE</name>
<comment type="caution">
    <text evidence="2">The sequence shown here is derived from an EMBL/GenBank/DDBJ whole genome shotgun (WGS) entry which is preliminary data.</text>
</comment>
<feature type="region of interest" description="Disordered" evidence="1">
    <location>
        <begin position="1"/>
        <end position="29"/>
    </location>
</feature>
<protein>
    <submittedName>
        <fullName evidence="2">Uncharacterized protein</fullName>
    </submittedName>
</protein>